<feature type="chain" id="PRO_5044825278" description="Reverse transcriptase zinc-binding domain-containing protein" evidence="1">
    <location>
        <begin position="17"/>
        <end position="124"/>
    </location>
</feature>
<evidence type="ECO:0000256" key="1">
    <source>
        <dbReference type="SAM" id="SignalP"/>
    </source>
</evidence>
<evidence type="ECO:0000313" key="4">
    <source>
        <dbReference type="Proteomes" id="UP001642360"/>
    </source>
</evidence>
<proteinExistence type="predicted"/>
<sequence>MGVLHLVCILFTYIYLKSIKRGYHAAGKAKQKKVFEVKSSSNKPHPKLWNLIWNLKTAPKIRHFWWKVCSDAFAILENLFKRKCVESPVCQICESKVETIDQDYLNSGLFEYMVQIQVSYTTVS</sequence>
<feature type="signal peptide" evidence="1">
    <location>
        <begin position="1"/>
        <end position="16"/>
    </location>
</feature>
<dbReference type="Pfam" id="PF13966">
    <property type="entry name" value="zf-RVT"/>
    <property type="match status" value="1"/>
</dbReference>
<comment type="caution">
    <text evidence="3">The sequence shown here is derived from an EMBL/GenBank/DDBJ whole genome shotgun (WGS) entry which is preliminary data.</text>
</comment>
<dbReference type="InterPro" id="IPR026960">
    <property type="entry name" value="RVT-Znf"/>
</dbReference>
<dbReference type="AlphaFoldDB" id="A0ABC8ULA3"/>
<keyword evidence="1" id="KW-0732">Signal</keyword>
<reference evidence="3 4" key="1">
    <citation type="submission" date="2024-02" db="EMBL/GenBank/DDBJ databases">
        <authorList>
            <person name="Vignale AGUSTIN F."/>
            <person name="Sosa J E."/>
            <person name="Modenutti C."/>
        </authorList>
    </citation>
    <scope>NUCLEOTIDE SEQUENCE [LARGE SCALE GENOMIC DNA]</scope>
</reference>
<keyword evidence="4" id="KW-1185">Reference proteome</keyword>
<organism evidence="3 4">
    <name type="scientific">Ilex paraguariensis</name>
    <name type="common">yerba mate</name>
    <dbReference type="NCBI Taxonomy" id="185542"/>
    <lineage>
        <taxon>Eukaryota</taxon>
        <taxon>Viridiplantae</taxon>
        <taxon>Streptophyta</taxon>
        <taxon>Embryophyta</taxon>
        <taxon>Tracheophyta</taxon>
        <taxon>Spermatophyta</taxon>
        <taxon>Magnoliopsida</taxon>
        <taxon>eudicotyledons</taxon>
        <taxon>Gunneridae</taxon>
        <taxon>Pentapetalae</taxon>
        <taxon>asterids</taxon>
        <taxon>campanulids</taxon>
        <taxon>Aquifoliales</taxon>
        <taxon>Aquifoliaceae</taxon>
        <taxon>Ilex</taxon>
    </lineage>
</organism>
<evidence type="ECO:0000313" key="3">
    <source>
        <dbReference type="EMBL" id="CAK9181763.1"/>
    </source>
</evidence>
<gene>
    <name evidence="3" type="ORF">ILEXP_LOCUS51872</name>
</gene>
<name>A0ABC8ULA3_9AQUA</name>
<dbReference type="Proteomes" id="UP001642360">
    <property type="component" value="Unassembled WGS sequence"/>
</dbReference>
<dbReference type="EMBL" id="CAUOFW020008157">
    <property type="protein sequence ID" value="CAK9181763.1"/>
    <property type="molecule type" value="Genomic_DNA"/>
</dbReference>
<feature type="domain" description="Reverse transcriptase zinc-binding" evidence="2">
    <location>
        <begin position="40"/>
        <end position="103"/>
    </location>
</feature>
<evidence type="ECO:0000259" key="2">
    <source>
        <dbReference type="Pfam" id="PF13966"/>
    </source>
</evidence>
<accession>A0ABC8ULA3</accession>
<protein>
    <recommendedName>
        <fullName evidence="2">Reverse transcriptase zinc-binding domain-containing protein</fullName>
    </recommendedName>
</protein>